<comment type="similarity">
    <text evidence="9 10 13 14">Belongs to the peptidase S16 family.</text>
</comment>
<feature type="active site" evidence="9 11">
    <location>
        <position position="699"/>
    </location>
</feature>
<evidence type="ECO:0000256" key="3">
    <source>
        <dbReference type="ARBA" id="ARBA00022670"/>
    </source>
</evidence>
<dbReference type="InterPro" id="IPR003959">
    <property type="entry name" value="ATPase_AAA_core"/>
</dbReference>
<protein>
    <recommendedName>
        <fullName evidence="9 10">Lon protease</fullName>
        <ecNumber evidence="9 10">3.4.21.53</ecNumber>
    </recommendedName>
    <alternativeName>
        <fullName evidence="9">ATP-dependent protease La</fullName>
    </alternativeName>
</protein>
<dbReference type="PROSITE" id="PS51787">
    <property type="entry name" value="LON_N"/>
    <property type="match status" value="1"/>
</dbReference>
<dbReference type="GO" id="GO:0004176">
    <property type="term" value="F:ATP-dependent peptidase activity"/>
    <property type="evidence" value="ECO:0007669"/>
    <property type="project" value="UniProtKB-UniRule"/>
</dbReference>
<keyword evidence="6 9" id="KW-0720">Serine protease</keyword>
<dbReference type="Gene3D" id="3.30.230.10">
    <property type="match status" value="1"/>
</dbReference>
<comment type="subcellular location">
    <subcellularLocation>
        <location evidence="1 9 10">Cytoplasm</location>
    </subcellularLocation>
</comment>
<keyword evidence="3 9" id="KW-0645">Protease</keyword>
<evidence type="ECO:0000256" key="9">
    <source>
        <dbReference type="HAMAP-Rule" id="MF_01973"/>
    </source>
</evidence>
<dbReference type="Gene3D" id="1.20.58.1480">
    <property type="match status" value="1"/>
</dbReference>
<dbReference type="InterPro" id="IPR046336">
    <property type="entry name" value="Lon_prtase_N_sf"/>
</dbReference>
<dbReference type="GO" id="GO:0004252">
    <property type="term" value="F:serine-type endopeptidase activity"/>
    <property type="evidence" value="ECO:0007669"/>
    <property type="project" value="UniProtKB-UniRule"/>
</dbReference>
<dbReference type="SMART" id="SM00382">
    <property type="entry name" value="AAA"/>
    <property type="match status" value="1"/>
</dbReference>
<dbReference type="NCBIfam" id="TIGR00763">
    <property type="entry name" value="lon"/>
    <property type="match status" value="1"/>
</dbReference>
<dbReference type="InterPro" id="IPR003593">
    <property type="entry name" value="AAA+_ATPase"/>
</dbReference>
<sequence>MEFDDSLSASMDDFAENTQDMDIPEELPMMAVRDVVVFNYMILPLFVGRPGSVSAVNEAMEGDKLLMLVTQKDATSDEPEPDDLYQVGMVSMIMRTLKLPDGRLKVLVQALSKAEIKSYEQKKPHFRVKVDLLEEEASEEEITVEVEALMRLVREQTEKIMSLRGVLSADLMAIVNNIEEPGRLADLVGSNLRLKVSESQKILETAQPVERLRLVAELLNKEMEVATVQAKIQSDAKEEMSRSQREYFLREQLQALKKELGDDDAYSQEIEELGRKIKKKRMPKYARKEARKELKRLEMMHPDASEANIIRTYIEWIIDLPWKKSSKDILDLELAAKVLDEDHHGLEKIKERILEFLAVRKLNKETKGPILCFAGPPGVGKTSLGQAVAKAMGRKFYRLSLGGMRDEAEIRGHRRTYIGAMPGRILQGLKSVGTNNPVFMMDEIDKIGSDYRGDPSSALLEVLDPEQNDTFSDHYMNMPFDLSKVMFITTANRTDTIPGPLMDRMEVIRLAGYTLEEKLVIARKYLLPRQVKENGIKLSLIRLDDDIMELIITNYTLEAGVRNLERELGKICRKLARKIAEGGKGPYTISKNTVQKYLGPPKYLPETELDTLQQPGLAIGLAWTSVGGALLHIETSVLPGKGKLILTGQLGDVMKESAQAALTYCRSRSEALGVKNEYFDTIDIHVHVPAGAIPKDGPSAGITMTTALCSAITGQMVKKGVAMTGEVTLRGRVLPIGGLKEKALAALRAGIKKIIIPFDNEKDLVEIPDEMRKKLSFFPVTHMDEVVDIALGGWKKPTTAKKK</sequence>
<proteinExistence type="evidence at transcript level"/>
<dbReference type="SMART" id="SM00464">
    <property type="entry name" value="LON"/>
    <property type="match status" value="1"/>
</dbReference>
<keyword evidence="4 9" id="KW-0547">Nucleotide-binding</keyword>
<feature type="active site" evidence="9 11">
    <location>
        <position position="742"/>
    </location>
</feature>
<dbReference type="SUPFAM" id="SSF52540">
    <property type="entry name" value="P-loop containing nucleoside triphosphate hydrolases"/>
    <property type="match status" value="1"/>
</dbReference>
<dbReference type="PRINTS" id="PR00830">
    <property type="entry name" value="ENDOLAPTASE"/>
</dbReference>
<dbReference type="GO" id="GO:0016887">
    <property type="term" value="F:ATP hydrolysis activity"/>
    <property type="evidence" value="ECO:0007669"/>
    <property type="project" value="UniProtKB-UniRule"/>
</dbReference>
<reference evidence="17" key="1">
    <citation type="journal article" date="2024" name="Syst. Appl. Microbiol.">
        <title>First single-strain enrichments of Electrothrix cable bacteria, description of E. aestuarii sp. nov. and E. rattekaaiensis sp. nov., and proposal of a cable bacteria taxonomy following the rules of the SeqCode.</title>
        <authorList>
            <person name="Plum-Jensen L.E."/>
            <person name="Schramm A."/>
            <person name="Marshall I.P.G."/>
        </authorList>
    </citation>
    <scope>NUCLEOTIDE SEQUENCE</scope>
    <source>
        <strain evidence="17">Rat1</strain>
    </source>
</reference>
<comment type="induction">
    <text evidence="9">By heat shock.</text>
</comment>
<evidence type="ECO:0000313" key="17">
    <source>
        <dbReference type="EMBL" id="XCN71929.1"/>
    </source>
</evidence>
<evidence type="ECO:0000256" key="11">
    <source>
        <dbReference type="PIRSR" id="PIRSR001174-1"/>
    </source>
</evidence>
<dbReference type="PANTHER" id="PTHR10046">
    <property type="entry name" value="ATP DEPENDENT LON PROTEASE FAMILY MEMBER"/>
    <property type="match status" value="1"/>
</dbReference>
<dbReference type="Gene3D" id="1.20.5.5270">
    <property type="match status" value="1"/>
</dbReference>
<evidence type="ECO:0000256" key="4">
    <source>
        <dbReference type="ARBA" id="ARBA00022741"/>
    </source>
</evidence>
<dbReference type="SUPFAM" id="SSF54211">
    <property type="entry name" value="Ribosomal protein S5 domain 2-like"/>
    <property type="match status" value="1"/>
</dbReference>
<evidence type="ECO:0000259" key="16">
    <source>
        <dbReference type="PROSITE" id="PS51787"/>
    </source>
</evidence>
<evidence type="ECO:0000256" key="8">
    <source>
        <dbReference type="ARBA" id="ARBA00023016"/>
    </source>
</evidence>
<feature type="binding site" evidence="9 12">
    <location>
        <begin position="375"/>
        <end position="382"/>
    </location>
    <ligand>
        <name>ATP</name>
        <dbReference type="ChEBI" id="CHEBI:30616"/>
    </ligand>
</feature>
<evidence type="ECO:0000256" key="6">
    <source>
        <dbReference type="ARBA" id="ARBA00022825"/>
    </source>
</evidence>
<dbReference type="Pfam" id="PF05362">
    <property type="entry name" value="Lon_C"/>
    <property type="match status" value="1"/>
</dbReference>
<comment type="catalytic activity">
    <reaction evidence="9 10 13">
        <text>Hydrolysis of proteins in presence of ATP.</text>
        <dbReference type="EC" id="3.4.21.53"/>
    </reaction>
</comment>
<keyword evidence="5 9" id="KW-0378">Hydrolase</keyword>
<evidence type="ECO:0000256" key="14">
    <source>
        <dbReference type="RuleBase" id="RU000591"/>
    </source>
</evidence>
<dbReference type="GO" id="GO:0043565">
    <property type="term" value="F:sequence-specific DNA binding"/>
    <property type="evidence" value="ECO:0007669"/>
    <property type="project" value="UniProtKB-UniRule"/>
</dbReference>
<feature type="domain" description="Lon proteolytic" evidence="15">
    <location>
        <begin position="612"/>
        <end position="793"/>
    </location>
</feature>
<evidence type="ECO:0000256" key="1">
    <source>
        <dbReference type="ARBA" id="ARBA00004496"/>
    </source>
</evidence>
<dbReference type="EC" id="3.4.21.53" evidence="9 10"/>
<dbReference type="InterPro" id="IPR027543">
    <property type="entry name" value="Lon_bac"/>
</dbReference>
<keyword evidence="7 9" id="KW-0067">ATP-binding</keyword>
<dbReference type="PROSITE" id="PS51786">
    <property type="entry name" value="LON_PROTEOLYTIC"/>
    <property type="match status" value="1"/>
</dbReference>
<dbReference type="KEGG" id="eaj:Q3M24_16695"/>
<gene>
    <name evidence="9 17" type="primary">lon</name>
    <name evidence="17" type="ORF">Q3M24_16695</name>
</gene>
<evidence type="ECO:0000256" key="13">
    <source>
        <dbReference type="PROSITE-ProRule" id="PRU01122"/>
    </source>
</evidence>
<dbReference type="InterPro" id="IPR004815">
    <property type="entry name" value="Lon_bac/euk-typ"/>
</dbReference>
<evidence type="ECO:0000256" key="10">
    <source>
        <dbReference type="PIRNR" id="PIRNR001174"/>
    </source>
</evidence>
<feature type="domain" description="Lon N-terminal" evidence="16">
    <location>
        <begin position="27"/>
        <end position="223"/>
    </location>
</feature>
<dbReference type="InterPro" id="IPR008269">
    <property type="entry name" value="Lon_proteolytic"/>
</dbReference>
<name>A0AAU8LRK1_9BACT</name>
<dbReference type="GO" id="GO:0005524">
    <property type="term" value="F:ATP binding"/>
    <property type="evidence" value="ECO:0007669"/>
    <property type="project" value="UniProtKB-UniRule"/>
</dbReference>
<comment type="function">
    <text evidence="9">ATP-dependent serine protease that mediates the selective degradation of mutant and abnormal proteins as well as certain short-lived regulatory proteins. Required for cellular homeostasis and for survival from DNA damage and developmental changes induced by stress. Degrades polypeptides processively to yield small peptide fragments that are 5 to 10 amino acids long. Binds to DNA in a double-stranded, site-specific manner.</text>
</comment>
<dbReference type="Pfam" id="PF00004">
    <property type="entry name" value="AAA"/>
    <property type="match status" value="1"/>
</dbReference>
<accession>A0AAU8LRK1</accession>
<dbReference type="FunFam" id="3.40.50.300:FF:000382">
    <property type="entry name" value="Lon protease homolog 2, peroxisomal"/>
    <property type="match status" value="1"/>
</dbReference>
<dbReference type="InterPro" id="IPR027417">
    <property type="entry name" value="P-loop_NTPase"/>
</dbReference>
<comment type="subunit">
    <text evidence="9 10">Homohexamer. Organized in a ring with a central cavity.</text>
</comment>
<dbReference type="InterPro" id="IPR054594">
    <property type="entry name" value="Lon_lid"/>
</dbReference>
<dbReference type="PIRSF" id="PIRSF001174">
    <property type="entry name" value="Lon_proteas"/>
    <property type="match status" value="1"/>
</dbReference>
<evidence type="ECO:0000256" key="2">
    <source>
        <dbReference type="ARBA" id="ARBA00022490"/>
    </source>
</evidence>
<evidence type="ECO:0000256" key="7">
    <source>
        <dbReference type="ARBA" id="ARBA00022840"/>
    </source>
</evidence>
<dbReference type="GO" id="GO:0034605">
    <property type="term" value="P:cellular response to heat"/>
    <property type="evidence" value="ECO:0007669"/>
    <property type="project" value="UniProtKB-UniRule"/>
</dbReference>
<dbReference type="HAMAP" id="MF_01973">
    <property type="entry name" value="lon_bact"/>
    <property type="match status" value="1"/>
</dbReference>
<dbReference type="GO" id="GO:0005737">
    <property type="term" value="C:cytoplasm"/>
    <property type="evidence" value="ECO:0007669"/>
    <property type="project" value="UniProtKB-SubCell"/>
</dbReference>
<dbReference type="InterPro" id="IPR008268">
    <property type="entry name" value="Peptidase_S16_AS"/>
</dbReference>
<evidence type="ECO:0000256" key="5">
    <source>
        <dbReference type="ARBA" id="ARBA00022801"/>
    </source>
</evidence>
<dbReference type="Pfam" id="PF22667">
    <property type="entry name" value="Lon_lid"/>
    <property type="match status" value="1"/>
</dbReference>
<dbReference type="Gene3D" id="2.30.130.40">
    <property type="entry name" value="LON domain-like"/>
    <property type="match status" value="1"/>
</dbReference>
<dbReference type="InterPro" id="IPR015947">
    <property type="entry name" value="PUA-like_sf"/>
</dbReference>
<dbReference type="EMBL" id="CP159373">
    <property type="protein sequence ID" value="XCN71929.1"/>
    <property type="molecule type" value="Genomic_DNA"/>
</dbReference>
<dbReference type="Gene3D" id="1.10.8.60">
    <property type="match status" value="1"/>
</dbReference>
<dbReference type="AlphaFoldDB" id="A0AAU8LRK1"/>
<dbReference type="InterPro" id="IPR020568">
    <property type="entry name" value="Ribosomal_Su5_D2-typ_SF"/>
</dbReference>
<reference evidence="17" key="2">
    <citation type="submission" date="2024-06" db="EMBL/GenBank/DDBJ databases">
        <authorList>
            <person name="Plum-Jensen L.E."/>
            <person name="Schramm A."/>
            <person name="Marshall I.P.G."/>
        </authorList>
    </citation>
    <scope>NUCLEOTIDE SEQUENCE</scope>
    <source>
        <strain evidence="17">Rat1</strain>
    </source>
</reference>
<dbReference type="PROSITE" id="PS01046">
    <property type="entry name" value="LON_SER"/>
    <property type="match status" value="1"/>
</dbReference>
<dbReference type="CDD" id="cd19500">
    <property type="entry name" value="RecA-like_Lon"/>
    <property type="match status" value="1"/>
</dbReference>
<evidence type="ECO:0000259" key="15">
    <source>
        <dbReference type="PROSITE" id="PS51786"/>
    </source>
</evidence>
<dbReference type="InterPro" id="IPR027065">
    <property type="entry name" value="Lon_Prtase"/>
</dbReference>
<dbReference type="InterPro" id="IPR014721">
    <property type="entry name" value="Ribsml_uS5_D2-typ_fold_subgr"/>
</dbReference>
<dbReference type="Gene3D" id="3.40.50.300">
    <property type="entry name" value="P-loop containing nucleotide triphosphate hydrolases"/>
    <property type="match status" value="1"/>
</dbReference>
<keyword evidence="8 9" id="KW-0346">Stress response</keyword>
<dbReference type="InterPro" id="IPR003111">
    <property type="entry name" value="Lon_prtase_N"/>
</dbReference>
<dbReference type="Pfam" id="PF02190">
    <property type="entry name" value="LON_substr_bdg"/>
    <property type="match status" value="1"/>
</dbReference>
<evidence type="ECO:0000256" key="12">
    <source>
        <dbReference type="PIRSR" id="PIRSR001174-2"/>
    </source>
</evidence>
<organism evidence="17">
    <name type="scientific">Candidatus Electrothrix aestuarii</name>
    <dbReference type="NCBI Taxonomy" id="3062594"/>
    <lineage>
        <taxon>Bacteria</taxon>
        <taxon>Pseudomonadati</taxon>
        <taxon>Thermodesulfobacteriota</taxon>
        <taxon>Desulfobulbia</taxon>
        <taxon>Desulfobulbales</taxon>
        <taxon>Desulfobulbaceae</taxon>
        <taxon>Candidatus Electrothrix</taxon>
    </lineage>
</organism>
<dbReference type="FunFam" id="1.20.5.5270:FF:000002">
    <property type="entry name" value="Lon protease homolog"/>
    <property type="match status" value="1"/>
</dbReference>
<dbReference type="GO" id="GO:0006515">
    <property type="term" value="P:protein quality control for misfolded or incompletely synthesized proteins"/>
    <property type="evidence" value="ECO:0007669"/>
    <property type="project" value="UniProtKB-UniRule"/>
</dbReference>
<dbReference type="SUPFAM" id="SSF88697">
    <property type="entry name" value="PUA domain-like"/>
    <property type="match status" value="1"/>
</dbReference>
<keyword evidence="2 9" id="KW-0963">Cytoplasm</keyword>